<feature type="region of interest" description="Disordered" evidence="3">
    <location>
        <begin position="1"/>
        <end position="38"/>
    </location>
</feature>
<evidence type="ECO:0000313" key="6">
    <source>
        <dbReference type="Proteomes" id="UP000800041"/>
    </source>
</evidence>
<feature type="region of interest" description="Disordered" evidence="3">
    <location>
        <begin position="300"/>
        <end position="326"/>
    </location>
</feature>
<feature type="compositionally biased region" description="Basic and acidic residues" evidence="3">
    <location>
        <begin position="820"/>
        <end position="838"/>
    </location>
</feature>
<reference evidence="5" key="1">
    <citation type="journal article" date="2020" name="Stud. Mycol.">
        <title>101 Dothideomycetes genomes: a test case for predicting lifestyles and emergence of pathogens.</title>
        <authorList>
            <person name="Haridas S."/>
            <person name="Albert R."/>
            <person name="Binder M."/>
            <person name="Bloem J."/>
            <person name="Labutti K."/>
            <person name="Salamov A."/>
            <person name="Andreopoulos B."/>
            <person name="Baker S."/>
            <person name="Barry K."/>
            <person name="Bills G."/>
            <person name="Bluhm B."/>
            <person name="Cannon C."/>
            <person name="Castanera R."/>
            <person name="Culley D."/>
            <person name="Daum C."/>
            <person name="Ezra D."/>
            <person name="Gonzalez J."/>
            <person name="Henrissat B."/>
            <person name="Kuo A."/>
            <person name="Liang C."/>
            <person name="Lipzen A."/>
            <person name="Lutzoni F."/>
            <person name="Magnuson J."/>
            <person name="Mondo S."/>
            <person name="Nolan M."/>
            <person name="Ohm R."/>
            <person name="Pangilinan J."/>
            <person name="Park H.-J."/>
            <person name="Ramirez L."/>
            <person name="Alfaro M."/>
            <person name="Sun H."/>
            <person name="Tritt A."/>
            <person name="Yoshinaga Y."/>
            <person name="Zwiers L.-H."/>
            <person name="Turgeon B."/>
            <person name="Goodwin S."/>
            <person name="Spatafora J."/>
            <person name="Crous P."/>
            <person name="Grigoriev I."/>
        </authorList>
    </citation>
    <scope>NUCLEOTIDE SEQUENCE</scope>
    <source>
        <strain evidence="5">CBS 113979</strain>
    </source>
</reference>
<evidence type="ECO:0000256" key="2">
    <source>
        <dbReference type="PROSITE-ProRule" id="PRU00089"/>
    </source>
</evidence>
<feature type="DNA-binding region" description="Fork-head" evidence="2">
    <location>
        <begin position="481"/>
        <end position="574"/>
    </location>
</feature>
<proteinExistence type="predicted"/>
<keyword evidence="2" id="KW-0539">Nucleus</keyword>
<dbReference type="PANTHER" id="PTHR42085">
    <property type="entry name" value="F-BOX DOMAIN-CONTAINING PROTEIN"/>
    <property type="match status" value="1"/>
</dbReference>
<feature type="compositionally biased region" description="Basic and acidic residues" evidence="3">
    <location>
        <begin position="1"/>
        <end position="11"/>
    </location>
</feature>
<dbReference type="GO" id="GO:0005634">
    <property type="term" value="C:nucleus"/>
    <property type="evidence" value="ECO:0007669"/>
    <property type="project" value="UniProtKB-SubCell"/>
</dbReference>
<evidence type="ECO:0000256" key="1">
    <source>
        <dbReference type="ARBA" id="ARBA00023125"/>
    </source>
</evidence>
<dbReference type="InterPro" id="IPR038883">
    <property type="entry name" value="AN11006-like"/>
</dbReference>
<feature type="compositionally biased region" description="Acidic residues" evidence="3">
    <location>
        <begin position="920"/>
        <end position="947"/>
    </location>
</feature>
<organism evidence="5 6">
    <name type="scientific">Aulographum hederae CBS 113979</name>
    <dbReference type="NCBI Taxonomy" id="1176131"/>
    <lineage>
        <taxon>Eukaryota</taxon>
        <taxon>Fungi</taxon>
        <taxon>Dikarya</taxon>
        <taxon>Ascomycota</taxon>
        <taxon>Pezizomycotina</taxon>
        <taxon>Dothideomycetes</taxon>
        <taxon>Pleosporomycetidae</taxon>
        <taxon>Aulographales</taxon>
        <taxon>Aulographaceae</taxon>
    </lineage>
</organism>
<dbReference type="AlphaFoldDB" id="A0A6G1HBZ6"/>
<evidence type="ECO:0000313" key="5">
    <source>
        <dbReference type="EMBL" id="KAF1990539.1"/>
    </source>
</evidence>
<dbReference type="GO" id="GO:0003700">
    <property type="term" value="F:DNA-binding transcription factor activity"/>
    <property type="evidence" value="ECO:0007669"/>
    <property type="project" value="InterPro"/>
</dbReference>
<sequence>MEHNNSNDRGHPLTSHAEVQAQFDTLPNPGGLENVQDAASDNPFLYSTQYREQQPTSAQTPESRIQSSSFSLVDQYLLEADQAMTGMDSDFEPEPQLTTTNPLESASDVTNQNMHFNSNGVFATPQVNIGQTSQPHSFQINGESGQTATGDAGSNSSIFGGFQHPAQVSFLGIPDSPHQTVNMAAESLETDLYWEARGMVMPDEEMRIDFLHGNGNNGAEGASNGNYNLSMANAADTYRASSGSSISTTVMATDAVPEELDNFTSTDSVQPNSCHVLEQSAPKDPFSANQDIPIATQAVQSNSIHQQEENASEDLSKSNLDNPLSNDTNITVSVHAATYSALGNASNTNPVAAGSIELSQTNFSHVAEGNVTQVAATQPQENTADTGITGEPPSSLNVQISGPILIQSHDMLEVGQNEEHAIPQSQMNASSNAATAIAAATNPPETDNGVGEGNEARDILTKEERAAAGFVLPELLDDGTYPKLTIQQLLVVALAQSPERRLRLQNIMEWMTRTFRKYRLGLVQAALKVRQPAWMIEALEHLYELDGVFEICNLSASNDLFYLPPGKEWLILPSPCQNRGSSTPSRGFLDLPYDVKIGIYKKLFKFSGDLTFPKSWHAHTDIRLFSSFEGRNTSRKLFLPSMKSILAILRVKKEIRAEAYPLFFHWNRFKFDDTVPLYHFLNSIGPKSRLHISSVEFTYDLRSTPHLAGDALELLSESKRLKHLTIIMDEKVLFARPNSKPQVKFFPGFHHLFYMRGIKHVDLGPEGENMKTKRYLKLLLNPGTDMGADSDQELGKQRIERNRKHLREIRERRNARKASPRAEKREEAKVEKEKEKKKIQATRKRQKTRKKNKSAKEKAGKTAVKAAKKASRAGPKTKDPEGKQPAATASSSGAFMSNKQLRNRQVNSKIERANVRYESESSEDGDEHEDDGDESSESEEDEQSDDESVQHVASSVRSATAGDTPKHPRHPGARTASGVAASSTTDHFSENDESEGETRKTKGTRTCTGRRHVSRSKHPDCIDVD</sequence>
<feature type="compositionally biased region" description="Basic and acidic residues" evidence="3">
    <location>
        <begin position="909"/>
        <end position="919"/>
    </location>
</feature>
<dbReference type="EMBL" id="ML977142">
    <property type="protein sequence ID" value="KAF1990539.1"/>
    <property type="molecule type" value="Genomic_DNA"/>
</dbReference>
<feature type="compositionally biased region" description="Basic residues" evidence="3">
    <location>
        <begin position="839"/>
        <end position="853"/>
    </location>
</feature>
<dbReference type="Proteomes" id="UP000800041">
    <property type="component" value="Unassembled WGS sequence"/>
</dbReference>
<dbReference type="InterPro" id="IPR001766">
    <property type="entry name" value="Fork_head_dom"/>
</dbReference>
<dbReference type="PANTHER" id="PTHR42085:SF2">
    <property type="entry name" value="F-BOX DOMAIN-CONTAINING PROTEIN"/>
    <property type="match status" value="1"/>
</dbReference>
<dbReference type="OrthoDB" id="5272396at2759"/>
<feature type="region of interest" description="Disordered" evidence="3">
    <location>
        <begin position="786"/>
        <end position="1025"/>
    </location>
</feature>
<comment type="subcellular location">
    <subcellularLocation>
        <location evidence="2">Nucleus</location>
    </subcellularLocation>
</comment>
<feature type="compositionally biased region" description="Polar residues" evidence="3">
    <location>
        <begin position="887"/>
        <end position="908"/>
    </location>
</feature>
<accession>A0A6G1HBZ6</accession>
<keyword evidence="1 2" id="KW-0238">DNA-binding</keyword>
<feature type="compositionally biased region" description="Basic residues" evidence="3">
    <location>
        <begin position="801"/>
        <end position="819"/>
    </location>
</feature>
<gene>
    <name evidence="5" type="ORF">K402DRAFT_401355</name>
</gene>
<evidence type="ECO:0000259" key="4">
    <source>
        <dbReference type="PROSITE" id="PS50039"/>
    </source>
</evidence>
<name>A0A6G1HBZ6_9PEZI</name>
<feature type="compositionally biased region" description="Polar residues" evidence="3">
    <location>
        <begin position="317"/>
        <end position="326"/>
    </location>
</feature>
<keyword evidence="6" id="KW-1185">Reference proteome</keyword>
<dbReference type="GO" id="GO:0043565">
    <property type="term" value="F:sequence-specific DNA binding"/>
    <property type="evidence" value="ECO:0007669"/>
    <property type="project" value="InterPro"/>
</dbReference>
<feature type="domain" description="Fork-head" evidence="4">
    <location>
        <begin position="481"/>
        <end position="574"/>
    </location>
</feature>
<protein>
    <recommendedName>
        <fullName evidence="4">Fork-head domain-containing protein</fullName>
    </recommendedName>
</protein>
<evidence type="ECO:0000256" key="3">
    <source>
        <dbReference type="SAM" id="MobiDB-lite"/>
    </source>
</evidence>
<dbReference type="PROSITE" id="PS50039">
    <property type="entry name" value="FORK_HEAD_3"/>
    <property type="match status" value="1"/>
</dbReference>